<accession>A0ACB9MR14</accession>
<proteinExistence type="predicted"/>
<comment type="caution">
    <text evidence="1">The sequence shown here is derived from an EMBL/GenBank/DDBJ whole genome shotgun (WGS) entry which is preliminary data.</text>
</comment>
<dbReference type="EMBL" id="CM042888">
    <property type="protein sequence ID" value="KAI4326012.1"/>
    <property type="molecule type" value="Genomic_DNA"/>
</dbReference>
<organism evidence="1 2">
    <name type="scientific">Melastoma candidum</name>
    <dbReference type="NCBI Taxonomy" id="119954"/>
    <lineage>
        <taxon>Eukaryota</taxon>
        <taxon>Viridiplantae</taxon>
        <taxon>Streptophyta</taxon>
        <taxon>Embryophyta</taxon>
        <taxon>Tracheophyta</taxon>
        <taxon>Spermatophyta</taxon>
        <taxon>Magnoliopsida</taxon>
        <taxon>eudicotyledons</taxon>
        <taxon>Gunneridae</taxon>
        <taxon>Pentapetalae</taxon>
        <taxon>rosids</taxon>
        <taxon>malvids</taxon>
        <taxon>Myrtales</taxon>
        <taxon>Melastomataceae</taxon>
        <taxon>Melastomatoideae</taxon>
        <taxon>Melastomateae</taxon>
        <taxon>Melastoma</taxon>
    </lineage>
</organism>
<keyword evidence="2" id="KW-1185">Reference proteome</keyword>
<sequence>MLFFLHPQPHVNWQYSPPKRFGFDLPGGVAKFSVKLWFLSVCWNISPQLSPDILVEYSPGSCPCASIICPRAHIYVKGLAKNLHQWHRLLHQAVGSPGVASGDGSAVASHADHLLHLKCLHKSRQAGTAAFVCPCNNSRCHQDSRRPRWCLRTIRTQGRTMAGAAAAAAALVAALLASPAAIASDHALRGLISLNS</sequence>
<protein>
    <submittedName>
        <fullName evidence="1">Uncharacterized protein</fullName>
    </submittedName>
</protein>
<evidence type="ECO:0000313" key="1">
    <source>
        <dbReference type="EMBL" id="KAI4326012.1"/>
    </source>
</evidence>
<reference evidence="2" key="1">
    <citation type="journal article" date="2023" name="Front. Plant Sci.">
        <title>Chromosomal-level genome assembly of Melastoma candidum provides insights into trichome evolution.</title>
        <authorList>
            <person name="Zhong Y."/>
            <person name="Wu W."/>
            <person name="Sun C."/>
            <person name="Zou P."/>
            <person name="Liu Y."/>
            <person name="Dai S."/>
            <person name="Zhou R."/>
        </authorList>
    </citation>
    <scope>NUCLEOTIDE SEQUENCE [LARGE SCALE GENOMIC DNA]</scope>
</reference>
<gene>
    <name evidence="1" type="ORF">MLD38_031370</name>
</gene>
<evidence type="ECO:0000313" key="2">
    <source>
        <dbReference type="Proteomes" id="UP001057402"/>
    </source>
</evidence>
<name>A0ACB9MR14_9MYRT</name>
<dbReference type="Proteomes" id="UP001057402">
    <property type="component" value="Chromosome 9"/>
</dbReference>